<protein>
    <submittedName>
        <fullName evidence="3">Uncharacterized protein</fullName>
    </submittedName>
</protein>
<keyword evidence="1" id="KW-0343">GTPase activation</keyword>
<dbReference type="PANTHER" id="PTHR23177">
    <property type="entry name" value="MKIAA1688 PROTEIN"/>
    <property type="match status" value="1"/>
</dbReference>
<dbReference type="AlphaFoldDB" id="A0AAN9HZK4"/>
<organism evidence="3 4">
    <name type="scientific">Crotalaria pallida</name>
    <name type="common">Smooth rattlebox</name>
    <name type="synonym">Crotalaria striata</name>
    <dbReference type="NCBI Taxonomy" id="3830"/>
    <lineage>
        <taxon>Eukaryota</taxon>
        <taxon>Viridiplantae</taxon>
        <taxon>Streptophyta</taxon>
        <taxon>Embryophyta</taxon>
        <taxon>Tracheophyta</taxon>
        <taxon>Spermatophyta</taxon>
        <taxon>Magnoliopsida</taxon>
        <taxon>eudicotyledons</taxon>
        <taxon>Gunneridae</taxon>
        <taxon>Pentapetalae</taxon>
        <taxon>rosids</taxon>
        <taxon>fabids</taxon>
        <taxon>Fabales</taxon>
        <taxon>Fabaceae</taxon>
        <taxon>Papilionoideae</taxon>
        <taxon>50 kb inversion clade</taxon>
        <taxon>genistoids sensu lato</taxon>
        <taxon>core genistoids</taxon>
        <taxon>Crotalarieae</taxon>
        <taxon>Crotalaria</taxon>
    </lineage>
</organism>
<sequence length="120" mass="13477">MTQMSDPLTALMHAVQVMNLLKTLILETLREREATTTSGYSSMSCHSSDKQSEDEYDNQLEMDTNGGLKRTKSDCEDDQGLYYHSSEEEEGEAASICETEECFLKSLDENTKEFSEEPAG</sequence>
<comment type="caution">
    <text evidence="3">The sequence shown here is derived from an EMBL/GenBank/DDBJ whole genome shotgun (WGS) entry which is preliminary data.</text>
</comment>
<proteinExistence type="predicted"/>
<dbReference type="Proteomes" id="UP001372338">
    <property type="component" value="Unassembled WGS sequence"/>
</dbReference>
<dbReference type="InterPro" id="IPR044785">
    <property type="entry name" value="RopGAP1-5"/>
</dbReference>
<accession>A0AAN9HZK4</accession>
<gene>
    <name evidence="3" type="ORF">RIF29_28658</name>
</gene>
<dbReference type="EMBL" id="JAYWIO010000006">
    <property type="protein sequence ID" value="KAK7255251.1"/>
    <property type="molecule type" value="Genomic_DNA"/>
</dbReference>
<feature type="region of interest" description="Disordered" evidence="2">
    <location>
        <begin position="33"/>
        <end position="76"/>
    </location>
</feature>
<name>A0AAN9HZK4_CROPI</name>
<evidence type="ECO:0000256" key="2">
    <source>
        <dbReference type="SAM" id="MobiDB-lite"/>
    </source>
</evidence>
<keyword evidence="4" id="KW-1185">Reference proteome</keyword>
<dbReference type="PANTHER" id="PTHR23177:SF35">
    <property type="entry name" value="RHO GTPASE-ACTIVATING PROTEIN GACA"/>
    <property type="match status" value="1"/>
</dbReference>
<evidence type="ECO:0000313" key="3">
    <source>
        <dbReference type="EMBL" id="KAK7255251.1"/>
    </source>
</evidence>
<reference evidence="3 4" key="1">
    <citation type="submission" date="2024-01" db="EMBL/GenBank/DDBJ databases">
        <title>The genomes of 5 underutilized Papilionoideae crops provide insights into root nodulation and disease resistanc.</title>
        <authorList>
            <person name="Yuan L."/>
        </authorList>
    </citation>
    <scope>NUCLEOTIDE SEQUENCE [LARGE SCALE GENOMIC DNA]</scope>
    <source>
        <strain evidence="3">ZHUSHIDOU_FW_LH</strain>
        <tissue evidence="3">Leaf</tissue>
    </source>
</reference>
<evidence type="ECO:0000256" key="1">
    <source>
        <dbReference type="ARBA" id="ARBA00022468"/>
    </source>
</evidence>
<evidence type="ECO:0000313" key="4">
    <source>
        <dbReference type="Proteomes" id="UP001372338"/>
    </source>
</evidence>
<dbReference type="GO" id="GO:0005096">
    <property type="term" value="F:GTPase activator activity"/>
    <property type="evidence" value="ECO:0007669"/>
    <property type="project" value="UniProtKB-KW"/>
</dbReference>